<reference evidence="1" key="1">
    <citation type="submission" date="2024-12" db="EMBL/GenBank/DDBJ databases">
        <authorList>
            <person name="Wu N."/>
        </authorList>
    </citation>
    <scope>NUCLEOTIDE SEQUENCE</scope>
    <source>
        <strain evidence="1">P15</strain>
    </source>
</reference>
<dbReference type="Proteomes" id="UP001631969">
    <property type="component" value="Unassembled WGS sequence"/>
</dbReference>
<dbReference type="EMBL" id="JBJURJ010000026">
    <property type="protein sequence ID" value="MFM9332136.1"/>
    <property type="molecule type" value="Genomic_DNA"/>
</dbReference>
<sequence length="579" mass="59985">MDNTGKRKDGRKGKPKPGAGTGSTLLKGAAILGMATVISKLLGTLQKIPLQNIAGDEVFGIYNAVYPLYLFILTLASAGFPIAVSRFVAEAAGQGNMAEARLIFRRAAWILVLTGTAGFAVLYTAADGIAVLMGVEAAATGIRSVSFALLAAPLMAAVRGYFQGLQDMVPTAVTQVVEQVMRVAVMLLLLFWLTGRQEAADRIAAGAVFGSAAGAAAGLLAAWWFWIKRGRTSTGGVDGNATVGGTGQVEATALPGKQEPAGVFLRRFALYAVPVCLGSLAMPVLTLVDTFTIPRQLIAAGEGASEASRLFGVYNHGLPLVQLVTMVATSMAAALVPAVAQAKATRDPRLLATRVRPVLRFTWLAGLAAAFGLAATALPVNVMLFASPEGWPAMALVSFTALFATLHIVSGCVLQGLGAVRVPARSLFLAAAAKTAGNLLLVPAWGIGGAAASAVLAYGLASALNLRTLKSTAPETLAPLGTLRRPVAAACVMALAVLAVEWSILHLPWGQGHFRLRHTVAALAAVAAGAAVYGAALLKTGALTEAELALVPGFHSRWKPLLRRWRLLPETPHSISKEG</sequence>
<evidence type="ECO:0000313" key="1">
    <source>
        <dbReference type="EMBL" id="MFM9332136.1"/>
    </source>
</evidence>
<name>A0ACC7P500_9BACL</name>
<gene>
    <name evidence="1" type="ORF">ACI1P1_27950</name>
</gene>
<accession>A0ACC7P500</accession>
<protein>
    <submittedName>
        <fullName evidence="1">Oligosaccharide flippase family protein</fullName>
    </submittedName>
</protein>
<comment type="caution">
    <text evidence="1">The sequence shown here is derived from an EMBL/GenBank/DDBJ whole genome shotgun (WGS) entry which is preliminary data.</text>
</comment>
<evidence type="ECO:0000313" key="2">
    <source>
        <dbReference type="Proteomes" id="UP001631969"/>
    </source>
</evidence>
<keyword evidence="2" id="KW-1185">Reference proteome</keyword>
<proteinExistence type="predicted"/>
<organism evidence="1 2">
    <name type="scientific">Paenibacillus mesotrionivorans</name>
    <dbReference type="NCBI Taxonomy" id="3160968"/>
    <lineage>
        <taxon>Bacteria</taxon>
        <taxon>Bacillati</taxon>
        <taxon>Bacillota</taxon>
        <taxon>Bacilli</taxon>
        <taxon>Bacillales</taxon>
        <taxon>Paenibacillaceae</taxon>
        <taxon>Paenibacillus</taxon>
    </lineage>
</organism>